<evidence type="ECO:0000313" key="2">
    <source>
        <dbReference type="Proteomes" id="UP000004110"/>
    </source>
</evidence>
<dbReference type="Proteomes" id="UP000004110">
    <property type="component" value="Unassembled WGS sequence"/>
</dbReference>
<dbReference type="AlphaFoldDB" id="A0ABC9ND96"/>
<organism evidence="1 2">
    <name type="scientific">Bacteroides uniformis (strain ATCC 8492 / DSM 6597 / CCUG 4942 / CIP 103695 / JCM 5828 / KCTC 5204 / NCTC 13054 / VPI 0061)</name>
    <dbReference type="NCBI Taxonomy" id="411479"/>
    <lineage>
        <taxon>Bacteria</taxon>
        <taxon>Pseudomonadati</taxon>
        <taxon>Bacteroidota</taxon>
        <taxon>Bacteroidia</taxon>
        <taxon>Bacteroidales</taxon>
        <taxon>Bacteroidaceae</taxon>
        <taxon>Bacteroides</taxon>
    </lineage>
</organism>
<sequence length="40" mass="4728">MIICFSPDFLRILQKDLFYDGKLSHTRRCRTLLQRRGSAA</sequence>
<proteinExistence type="predicted"/>
<accession>A0ABC9ND96</accession>
<reference evidence="1" key="2">
    <citation type="submission" date="2013-11" db="EMBL/GenBank/DDBJ databases">
        <title>Draft genome sequence of Bacteroides uniformis (ATCC 8492).</title>
        <authorList>
            <person name="Sudarsanam P."/>
            <person name="Ley R."/>
            <person name="Guruge J."/>
            <person name="Turnbaugh P.J."/>
            <person name="Mahowald M."/>
            <person name="Liep D."/>
            <person name="Gordon J."/>
        </authorList>
    </citation>
    <scope>NUCLEOTIDE SEQUENCE</scope>
    <source>
        <strain evidence="1">ATCC 8492</strain>
    </source>
</reference>
<protein>
    <submittedName>
        <fullName evidence="1">Uncharacterized protein</fullName>
    </submittedName>
</protein>
<reference evidence="1" key="1">
    <citation type="submission" date="2007-06" db="EMBL/GenBank/DDBJ databases">
        <authorList>
            <person name="Fulton L."/>
            <person name="Clifton S."/>
            <person name="Fulton B."/>
            <person name="Xu J."/>
            <person name="Minx P."/>
            <person name="Pepin K.H."/>
            <person name="Johnson M."/>
            <person name="Thiruvilangam P."/>
            <person name="Bhonagiri V."/>
            <person name="Nash W.E."/>
            <person name="Mardis E.R."/>
            <person name="Wilson R.K."/>
        </authorList>
    </citation>
    <scope>NUCLEOTIDE SEQUENCE [LARGE SCALE GENOMIC DNA]</scope>
    <source>
        <strain evidence="1">ATCC 8492</strain>
    </source>
</reference>
<comment type="caution">
    <text evidence="1">The sequence shown here is derived from an EMBL/GenBank/DDBJ whole genome shotgun (WGS) entry which is preliminary data.</text>
</comment>
<name>A0ABC9ND96_BACUC</name>
<evidence type="ECO:0000313" key="1">
    <source>
        <dbReference type="EMBL" id="EDO54738.1"/>
    </source>
</evidence>
<dbReference type="EMBL" id="AAYH02000041">
    <property type="protein sequence ID" value="EDO54738.1"/>
    <property type="molecule type" value="Genomic_DNA"/>
</dbReference>
<gene>
    <name evidence="1" type="ORF">BACUNI_01723</name>
</gene>
<keyword evidence="2" id="KW-1185">Reference proteome</keyword>